<proteinExistence type="predicted"/>
<protein>
    <submittedName>
        <fullName evidence="2">Uncharacterized protein</fullName>
    </submittedName>
</protein>
<sequence length="119" mass="13084">MPSSPEQLDDCCSYQVNFSFVSSRNLYIDSSDEGLGFNKFGLSRTTEIKGPDDEELSMTDLVMGSDEELAFQMSQMEFKSQADEDHSLAELMSRLKDVASESSGSASRPPSPPDQADEP</sequence>
<reference evidence="2" key="2">
    <citation type="journal article" date="2015" name="Data Brief">
        <title>Shoot transcriptome of the giant reed, Arundo donax.</title>
        <authorList>
            <person name="Barrero R.A."/>
            <person name="Guerrero F.D."/>
            <person name="Moolhuijzen P."/>
            <person name="Goolsby J.A."/>
            <person name="Tidwell J."/>
            <person name="Bellgard S.E."/>
            <person name="Bellgard M.I."/>
        </authorList>
    </citation>
    <scope>NUCLEOTIDE SEQUENCE</scope>
    <source>
        <tissue evidence="2">Shoot tissue taken approximately 20 cm above the soil surface</tissue>
    </source>
</reference>
<organism evidence="2">
    <name type="scientific">Arundo donax</name>
    <name type="common">Giant reed</name>
    <name type="synonym">Donax arundinaceus</name>
    <dbReference type="NCBI Taxonomy" id="35708"/>
    <lineage>
        <taxon>Eukaryota</taxon>
        <taxon>Viridiplantae</taxon>
        <taxon>Streptophyta</taxon>
        <taxon>Embryophyta</taxon>
        <taxon>Tracheophyta</taxon>
        <taxon>Spermatophyta</taxon>
        <taxon>Magnoliopsida</taxon>
        <taxon>Liliopsida</taxon>
        <taxon>Poales</taxon>
        <taxon>Poaceae</taxon>
        <taxon>PACMAD clade</taxon>
        <taxon>Arundinoideae</taxon>
        <taxon>Arundineae</taxon>
        <taxon>Arundo</taxon>
    </lineage>
</organism>
<dbReference type="AlphaFoldDB" id="A0A0A9EXL8"/>
<reference evidence="2" key="1">
    <citation type="submission" date="2014-09" db="EMBL/GenBank/DDBJ databases">
        <authorList>
            <person name="Magalhaes I.L.F."/>
            <person name="Oliveira U."/>
            <person name="Santos F.R."/>
            <person name="Vidigal T.H.D.A."/>
            <person name="Brescovit A.D."/>
            <person name="Santos A.J."/>
        </authorList>
    </citation>
    <scope>NUCLEOTIDE SEQUENCE</scope>
    <source>
        <tissue evidence="2">Shoot tissue taken approximately 20 cm above the soil surface</tissue>
    </source>
</reference>
<evidence type="ECO:0000256" key="1">
    <source>
        <dbReference type="SAM" id="MobiDB-lite"/>
    </source>
</evidence>
<dbReference type="EMBL" id="GBRH01197103">
    <property type="protein sequence ID" value="JAE00793.1"/>
    <property type="molecule type" value="Transcribed_RNA"/>
</dbReference>
<accession>A0A0A9EXL8</accession>
<evidence type="ECO:0000313" key="2">
    <source>
        <dbReference type="EMBL" id="JAE00793.1"/>
    </source>
</evidence>
<feature type="region of interest" description="Disordered" evidence="1">
    <location>
        <begin position="95"/>
        <end position="119"/>
    </location>
</feature>
<name>A0A0A9EXL8_ARUDO</name>